<comment type="caution">
    <text evidence="3">The sequence shown here is derived from an EMBL/GenBank/DDBJ whole genome shotgun (WGS) entry which is preliminary data.</text>
</comment>
<dbReference type="PANTHER" id="PTHR39867:SF1">
    <property type="entry name" value="HELICASE ATP-BINDING DOMAIN-CONTAINING PROTEIN"/>
    <property type="match status" value="1"/>
</dbReference>
<feature type="compositionally biased region" description="Low complexity" evidence="2">
    <location>
        <begin position="101"/>
        <end position="136"/>
    </location>
</feature>
<keyword evidence="4" id="KW-1185">Reference proteome</keyword>
<feature type="region of interest" description="Disordered" evidence="2">
    <location>
        <begin position="1"/>
        <end position="157"/>
    </location>
</feature>
<feature type="compositionally biased region" description="Basic and acidic residues" evidence="2">
    <location>
        <begin position="64"/>
        <end position="77"/>
    </location>
</feature>
<keyword evidence="1" id="KW-0175">Coiled coil</keyword>
<feature type="compositionally biased region" description="Acidic residues" evidence="2">
    <location>
        <begin position="483"/>
        <end position="493"/>
    </location>
</feature>
<evidence type="ECO:0000256" key="2">
    <source>
        <dbReference type="SAM" id="MobiDB-lite"/>
    </source>
</evidence>
<name>A0A9W7KTB9_9STRA</name>
<protein>
    <submittedName>
        <fullName evidence="3">Uncharacterized protein</fullName>
    </submittedName>
</protein>
<evidence type="ECO:0000256" key="1">
    <source>
        <dbReference type="SAM" id="Coils"/>
    </source>
</evidence>
<evidence type="ECO:0000313" key="4">
    <source>
        <dbReference type="Proteomes" id="UP001165082"/>
    </source>
</evidence>
<dbReference type="EMBL" id="BRXZ01000391">
    <property type="protein sequence ID" value="GMI10759.1"/>
    <property type="molecule type" value="Genomic_DNA"/>
</dbReference>
<reference evidence="3" key="1">
    <citation type="submission" date="2022-07" db="EMBL/GenBank/DDBJ databases">
        <title>Genome analysis of Parmales, a sister group of diatoms, reveals the evolutionary specialization of diatoms from phago-mixotrophs to photoautotrophs.</title>
        <authorList>
            <person name="Ban H."/>
            <person name="Sato S."/>
            <person name="Yoshikawa S."/>
            <person name="Kazumasa Y."/>
            <person name="Nakamura Y."/>
            <person name="Ichinomiya M."/>
            <person name="Saitoh K."/>
            <person name="Sato N."/>
            <person name="Blanc-Mathieu R."/>
            <person name="Endo H."/>
            <person name="Kuwata A."/>
            <person name="Ogata H."/>
        </authorList>
    </citation>
    <scope>NUCLEOTIDE SEQUENCE</scope>
</reference>
<feature type="region of interest" description="Disordered" evidence="2">
    <location>
        <begin position="1554"/>
        <end position="1586"/>
    </location>
</feature>
<feature type="region of interest" description="Disordered" evidence="2">
    <location>
        <begin position="1310"/>
        <end position="1331"/>
    </location>
</feature>
<feature type="region of interest" description="Disordered" evidence="2">
    <location>
        <begin position="554"/>
        <end position="614"/>
    </location>
</feature>
<accession>A0A9W7KTB9</accession>
<dbReference type="Proteomes" id="UP001165082">
    <property type="component" value="Unassembled WGS sequence"/>
</dbReference>
<sequence>MSEPKSLQAALAGCGSKLSTPSKPVRSRAPSDKPEPSNLKLLSQKQLPENYARASFNLGQTRKHIADDPEGRNDPAKAGRLLFTQGIPGTQPLFSKSRPNSSPALRGAGASSSPPGGKRKSNLPPNLLPVSSPSKNATQKPSGVWRLPPGSAGSDANELPALRSSAIKLEKEYESVLRVLYASKSGGRTKNQDLLSIQATVDSHLAKRELLCKAAEGLMGEDFAESVSIREASFKDMKTILSTSAYTQKHTDLCLGTLASQIEVACLEQGRVLRKAREQYAGVFQDVSRLHSDSLWQLEATARTVKELRDNLEDLRGKKKQFEEDMRVEVEKNFEAAEKKVNAVNEEKRVDAEKYEEKINAINKSLHTLQNLVKTMSQDTAEVRGGDMSAQLLKLRKVNEEQTAQLKELMPLKSENKTVSVKLMLRENEVKGLKHDIAGLRSELDRKDKLLSLLMNQKKGGLTEAEFNLLQGEEGRAERGNSDGEEEEEEEEEKKELPPTSVICALCSRRLDAVINIKDKLVTGPPKLPAEAFRLMLPKLNIVVDEQEYVEPEIAEEKKEEVAEGKEEKEGEEEGKEEGKGGEDGEDDEEEKSAVDSDSDSEDEQLPVVTNESTMKITRMLNSKMTPAIIRQRGMDDLWIFRAMRSILNSKMVEDSMLFSGSYTLQSGLGCRRTRFPEFVYSWFAPPQEYIEEVCSYVRNCNKNVSKASKTYRKAVQNDEEAKAKLMAEADEQRWALYYGVKGLAQRSPPVPEAVLFWNLLDETYQEDYLSFYCFCLQTLRVMCGTSLTKQFGATLLPNPPPNHYDFIKRTEGEDKDKFPQEPGEEEGVLGPLPRTLWVLEEDATKAVNLITTKAVQEDRDVILRALGAVTITAQCRMPNVDTNKVKCVDMHMLLNLLMHTYRSEQVNRTSALRLMFETAAAGRTTPQALMYAMERGYGRQRKGGGGEEDEEEVLHRTPPCLDYLSFKSVLTCIAPKVNTNEISQIYRETWYAHGEKVNFETFIKTADVNQFFSRAAEFPSYLHVSTTNNSRYTEGMRHRVGALVHLSNHTMQGKFNEIEAKLPSLAKAMMQGARREVEETIEFCSTTGCVDGFAPLAAYRRLLHSCLQLRMHEHECGGGFDGVGKEGVVAGFIQEEMDALCKIVRDCDPCPMMGKLETFKRSYSVNRVIETWRQRLAMSNGPPLGMIRLMRCGYLGGRGGIRGRRIYKSLGFVLQTISDIFTYKIGLDRAAKRSGSPSSSLNAACHSFFVCRLGVVSVAERYLHDFFYTMRGCCGYFARIKAFAAMVGMPTDQNAQKLKTTAEFAKGKRKKRRGAEEVQEKTEEEEEEEKENVLKRSLTAERLFKLKEASVFYLHLVNLGEEWTEPMEVLIACAEVAFDEVRSFNVAEDGEVERLRGEMFRQIHASAGGGEEGVVDDFLWQCLQFWAAIVKMRMLSLRKMTAWFGEAVGGKILCEGIHTLESWKKLCGEKLMMRGRNFSRHLDKRDQEDLFAGSFHEVLLRAEQAHPMFTKGKTIHFGKLVHAFEAGVLPAITLDLGGAKEITHPLELYEDHVASRGRREEKERRARGGGKKKKEEEKMGEVKQMSFAERAREKQKVKLGMEEKEMEEEVVEGGVYLESYKSMLLEDAVGVYGVHFGAEGRKGLEGWLEEAKGGGGEGEGGKVEKHRSMNIECRKAWDTLRKEIARKHAECANAVGTQNITVEFAKGAEMKGKRVDVGGRKKVTTWVK</sequence>
<feature type="region of interest" description="Disordered" evidence="2">
    <location>
        <begin position="470"/>
        <end position="499"/>
    </location>
</feature>
<gene>
    <name evidence="3" type="ORF">TrRE_jg3072</name>
</gene>
<feature type="compositionally biased region" description="Acidic residues" evidence="2">
    <location>
        <begin position="584"/>
        <end position="605"/>
    </location>
</feature>
<feature type="compositionally biased region" description="Basic and acidic residues" evidence="2">
    <location>
        <begin position="473"/>
        <end position="482"/>
    </location>
</feature>
<dbReference type="OrthoDB" id="194929at2759"/>
<evidence type="ECO:0000313" key="3">
    <source>
        <dbReference type="EMBL" id="GMI10759.1"/>
    </source>
</evidence>
<feature type="compositionally biased region" description="Basic and acidic residues" evidence="2">
    <location>
        <begin position="555"/>
        <end position="569"/>
    </location>
</feature>
<feature type="coiled-coil region" evidence="1">
    <location>
        <begin position="298"/>
        <end position="372"/>
    </location>
</feature>
<proteinExistence type="predicted"/>
<organism evidence="3 4">
    <name type="scientific">Triparma retinervis</name>
    <dbReference type="NCBI Taxonomy" id="2557542"/>
    <lineage>
        <taxon>Eukaryota</taxon>
        <taxon>Sar</taxon>
        <taxon>Stramenopiles</taxon>
        <taxon>Ochrophyta</taxon>
        <taxon>Bolidophyceae</taxon>
        <taxon>Parmales</taxon>
        <taxon>Triparmaceae</taxon>
        <taxon>Triparma</taxon>
    </lineage>
</organism>
<dbReference type="PANTHER" id="PTHR39867">
    <property type="entry name" value="HELICASE ATP-BINDING DOMAIN-CONTAINING PROTEIN"/>
    <property type="match status" value="1"/>
</dbReference>
<feature type="compositionally biased region" description="Basic and acidic residues" evidence="2">
    <location>
        <begin position="1554"/>
        <end position="1567"/>
    </location>
</feature>